<dbReference type="SUPFAM" id="SSF48452">
    <property type="entry name" value="TPR-like"/>
    <property type="match status" value="2"/>
</dbReference>
<evidence type="ECO:0000256" key="1">
    <source>
        <dbReference type="ARBA" id="ARBA00022737"/>
    </source>
</evidence>
<accession>A0A1E3QUZ5</accession>
<gene>
    <name evidence="7" type="ORF">BABINDRAFT_32246</name>
</gene>
<feature type="domain" description="Suppressor of forked" evidence="6">
    <location>
        <begin position="25"/>
        <end position="642"/>
    </location>
</feature>
<dbReference type="InterPro" id="IPR008847">
    <property type="entry name" value="Suf"/>
</dbReference>
<dbReference type="SMART" id="SM00386">
    <property type="entry name" value="HAT"/>
    <property type="match status" value="7"/>
</dbReference>
<dbReference type="EMBL" id="KV454427">
    <property type="protein sequence ID" value="ODQ81499.1"/>
    <property type="molecule type" value="Genomic_DNA"/>
</dbReference>
<feature type="compositionally biased region" description="Basic and acidic residues" evidence="5">
    <location>
        <begin position="374"/>
        <end position="416"/>
    </location>
</feature>
<organism evidence="7 8">
    <name type="scientific">Babjeviella inositovora NRRL Y-12698</name>
    <dbReference type="NCBI Taxonomy" id="984486"/>
    <lineage>
        <taxon>Eukaryota</taxon>
        <taxon>Fungi</taxon>
        <taxon>Dikarya</taxon>
        <taxon>Ascomycota</taxon>
        <taxon>Saccharomycotina</taxon>
        <taxon>Pichiomycetes</taxon>
        <taxon>Serinales incertae sedis</taxon>
        <taxon>Babjeviella</taxon>
    </lineage>
</organism>
<evidence type="ECO:0000259" key="6">
    <source>
        <dbReference type="Pfam" id="PF05843"/>
    </source>
</evidence>
<name>A0A1E3QUZ5_9ASCO</name>
<keyword evidence="2 4" id="KW-0539">Nucleus</keyword>
<dbReference type="GO" id="GO:0003729">
    <property type="term" value="F:mRNA binding"/>
    <property type="evidence" value="ECO:0007669"/>
    <property type="project" value="TreeGrafter"/>
</dbReference>
<dbReference type="RefSeq" id="XP_018986827.1">
    <property type="nucleotide sequence ID" value="XM_019131577.1"/>
</dbReference>
<dbReference type="GeneID" id="30149430"/>
<dbReference type="GO" id="GO:0180010">
    <property type="term" value="P:co-transcriptional mRNA 3'-end processing, cleavage and polyadenylation pathway"/>
    <property type="evidence" value="ECO:0007669"/>
    <property type="project" value="UniProtKB-UniRule"/>
</dbReference>
<evidence type="ECO:0000256" key="5">
    <source>
        <dbReference type="SAM" id="MobiDB-lite"/>
    </source>
</evidence>
<comment type="function">
    <text evidence="4">Component of the cleavage factor IA (CFIA) complex, which is involved in the endonucleolytic cleavage during polyadenylation-dependent pre-mRNA 3'-end formation.</text>
</comment>
<reference evidence="8" key="1">
    <citation type="submission" date="2016-05" db="EMBL/GenBank/DDBJ databases">
        <title>Comparative genomics of biotechnologically important yeasts.</title>
        <authorList>
            <consortium name="DOE Joint Genome Institute"/>
            <person name="Riley R."/>
            <person name="Haridas S."/>
            <person name="Wolfe K.H."/>
            <person name="Lopes M.R."/>
            <person name="Hittinger C.T."/>
            <person name="Goker M."/>
            <person name="Salamov A."/>
            <person name="Wisecaver J."/>
            <person name="Long T.M."/>
            <person name="Aerts A.L."/>
            <person name="Barry K."/>
            <person name="Choi C."/>
            <person name="Clum A."/>
            <person name="Coughlan A.Y."/>
            <person name="Deshpande S."/>
            <person name="Douglass A.P."/>
            <person name="Hanson S.J."/>
            <person name="Klenk H.-P."/>
            <person name="Labutti K."/>
            <person name="Lapidus A."/>
            <person name="Lindquist E."/>
            <person name="Lipzen A."/>
            <person name="Meier-Kolthoff J.P."/>
            <person name="Ohm R.A."/>
            <person name="Otillar R.P."/>
            <person name="Pangilinan J."/>
            <person name="Peng Y."/>
            <person name="Rokas A."/>
            <person name="Rosa C.A."/>
            <person name="Scheuner C."/>
            <person name="Sibirny A.A."/>
            <person name="Slot J.C."/>
            <person name="Stielow J.B."/>
            <person name="Sun H."/>
            <person name="Kurtzman C.P."/>
            <person name="Blackwell M."/>
            <person name="Grigoriev I.V."/>
            <person name="Jeffries T.W."/>
        </authorList>
    </citation>
    <scope>NUCLEOTIDE SEQUENCE [LARGE SCALE GENOMIC DNA]</scope>
    <source>
        <strain evidence="8">NRRL Y-12698</strain>
    </source>
</reference>
<dbReference type="Proteomes" id="UP000094336">
    <property type="component" value="Unassembled WGS sequence"/>
</dbReference>
<protein>
    <recommendedName>
        <fullName evidence="3 4">mRNA 3'-end-processing protein RNA14</fullName>
    </recommendedName>
</protein>
<proteinExistence type="predicted"/>
<feature type="region of interest" description="Disordered" evidence="5">
    <location>
        <begin position="374"/>
        <end position="429"/>
    </location>
</feature>
<keyword evidence="4" id="KW-0507">mRNA processing</keyword>
<keyword evidence="8" id="KW-1185">Reference proteome</keyword>
<dbReference type="PANTHER" id="PTHR19980">
    <property type="entry name" value="RNA CLEAVAGE STIMULATION FACTOR"/>
    <property type="match status" value="1"/>
</dbReference>
<dbReference type="GO" id="GO:0005737">
    <property type="term" value="C:cytoplasm"/>
    <property type="evidence" value="ECO:0007669"/>
    <property type="project" value="UniProtKB-SubCell"/>
</dbReference>
<dbReference type="STRING" id="984486.A0A1E3QUZ5"/>
<dbReference type="Pfam" id="PF05843">
    <property type="entry name" value="Suf"/>
    <property type="match status" value="1"/>
</dbReference>
<dbReference type="PANTHER" id="PTHR19980:SF0">
    <property type="entry name" value="CLEAVAGE STIMULATION FACTOR SUBUNIT 3"/>
    <property type="match status" value="1"/>
</dbReference>
<evidence type="ECO:0000256" key="3">
    <source>
        <dbReference type="ARBA" id="ARBA00026188"/>
    </source>
</evidence>
<keyword evidence="1" id="KW-0677">Repeat</keyword>
<dbReference type="Gene3D" id="1.25.40.1040">
    <property type="match status" value="1"/>
</dbReference>
<evidence type="ECO:0000256" key="4">
    <source>
        <dbReference type="RuleBase" id="RU369035"/>
    </source>
</evidence>
<dbReference type="AlphaFoldDB" id="A0A1E3QUZ5"/>
<dbReference type="InterPro" id="IPR003107">
    <property type="entry name" value="HAT"/>
</dbReference>
<evidence type="ECO:0000313" key="7">
    <source>
        <dbReference type="EMBL" id="ODQ81499.1"/>
    </source>
</evidence>
<comment type="subcellular location">
    <subcellularLocation>
        <location evidence="4">Nucleus</location>
    </subcellularLocation>
    <subcellularLocation>
        <location evidence="4">Cytoplasm</location>
    </subcellularLocation>
    <text evidence="4">Nucleus and/or cytoplasm.</text>
</comment>
<keyword evidence="4" id="KW-0963">Cytoplasm</keyword>
<dbReference type="OrthoDB" id="26282at2759"/>
<evidence type="ECO:0000313" key="8">
    <source>
        <dbReference type="Proteomes" id="UP000094336"/>
    </source>
</evidence>
<sequence>MSSSDLTPQPAEIAPARKRKRALDAIGQLQEDLTTDPLDYGKWLELLTLVEKKDKPDQVKETYELFLEKFPTASPQWIAYISNCLSHSDNVHAETLFGRCLTACRSVPLWLAYIAYIRRTHDVVSGGEQNRQVVFLAFQVAVDAVGIDVDSSDLWEQYIEFIDNWKPTTQWEQQQKTDLKRKVYIKAVVLPLRNVEKLWNDYTAFETEIDPTSARRLVAESSAAYMAARSWLKEFTNATAGLRRDAVPTRGAFLLPRKSNQTKLWRRWIAWERANKLELAPDVLAQRLEHVYAQVTEVLRFQPQFWYEFSQYWCDKGVNAKFVEVTIQGLACNPGSHLLNYQLAEWYEQEGRREDMEGVYDKFVDFLTSECMKLKPEEDPKEPPKEPLKEPLKDELKEDIKEDSMEDSKEDSKAENSMEDSTAKADSLGNSKNLKLPAASLPKYDPKLALVQRAITSVYARYMLATKRLTNLQAARGIFKLARQNAEVQVTHHLFVEYAEMEMTAISDLSSSAERLKIIERAGKVYAIAVKRFSNDPEFWLKYLRWWLARDNTGEARVMLKQALDSLKQDILTDAMNEGDVEQSLIATYSTDATKILSQMFIEFVQYEAKRGDLTAMKNLEVQYLAVFPKVTKLAWKTQLYRENITEDFDSFDPVSLFDMDAKTKEKKRASDEDEPPRKKAKKVEEDPLDVFDAFIAEPQFQELVITDEIYNLLRVLPRNIYYDGNNMFDSTKLTALLGSLDV</sequence>
<dbReference type="InterPro" id="IPR011990">
    <property type="entry name" value="TPR-like_helical_dom_sf"/>
</dbReference>
<dbReference type="GO" id="GO:0005634">
    <property type="term" value="C:nucleus"/>
    <property type="evidence" value="ECO:0007669"/>
    <property type="project" value="UniProtKB-SubCell"/>
</dbReference>
<evidence type="ECO:0000256" key="2">
    <source>
        <dbReference type="ARBA" id="ARBA00023242"/>
    </source>
</evidence>
<dbReference type="InterPro" id="IPR045243">
    <property type="entry name" value="Rna14-like"/>
</dbReference>